<reference evidence="1 2" key="1">
    <citation type="journal article" date="2018" name="Nat. Biotechnol.">
        <title>A standardized bacterial taxonomy based on genome phylogeny substantially revises the tree of life.</title>
        <authorList>
            <person name="Parks D.H."/>
            <person name="Chuvochina M."/>
            <person name="Waite D.W."/>
            <person name="Rinke C."/>
            <person name="Skarshewski A."/>
            <person name="Chaumeil P.A."/>
            <person name="Hugenholtz P."/>
        </authorList>
    </citation>
    <scope>NUCLEOTIDE SEQUENCE [LARGE SCALE GENOMIC DNA]</scope>
    <source>
        <strain evidence="1">UBA9359</strain>
    </source>
</reference>
<gene>
    <name evidence="1" type="ORF">DGQ38_15925</name>
</gene>
<dbReference type="Gene3D" id="3.10.129.10">
    <property type="entry name" value="Hotdog Thioesterase"/>
    <property type="match status" value="1"/>
</dbReference>
<organism evidence="1 2">
    <name type="scientific">Zunongwangia profunda</name>
    <dbReference type="NCBI Taxonomy" id="398743"/>
    <lineage>
        <taxon>Bacteria</taxon>
        <taxon>Pseudomonadati</taxon>
        <taxon>Bacteroidota</taxon>
        <taxon>Flavobacteriia</taxon>
        <taxon>Flavobacteriales</taxon>
        <taxon>Flavobacteriaceae</taxon>
        <taxon>Zunongwangia</taxon>
    </lineage>
</organism>
<sequence length="153" mass="16839">MGISAKKLNHFVMFKLPSAWLCGVRVKAISKTDCSVGVKHKWINQNPFKSMYFAVQAMAAELSTGALVISKIRSQKQPISMLVAQNKSVFSKKATGKILFKCTDGALIDKAIAATLETGEGQTFWMKSLGTNEEGVEVSSFEFEWTVKVKAKK</sequence>
<accession>A0A3D5J4B0</accession>
<dbReference type="Proteomes" id="UP000264330">
    <property type="component" value="Unassembled WGS sequence"/>
</dbReference>
<dbReference type="AlphaFoldDB" id="A0A3D5J4B0"/>
<dbReference type="Pfam" id="PF14539">
    <property type="entry name" value="DUF4442"/>
    <property type="match status" value="1"/>
</dbReference>
<dbReference type="SUPFAM" id="SSF54637">
    <property type="entry name" value="Thioesterase/thiol ester dehydrase-isomerase"/>
    <property type="match status" value="1"/>
</dbReference>
<dbReference type="EMBL" id="DPMF01000365">
    <property type="protein sequence ID" value="HCV82528.1"/>
    <property type="molecule type" value="Genomic_DNA"/>
</dbReference>
<dbReference type="InterPro" id="IPR027961">
    <property type="entry name" value="DUF4442"/>
</dbReference>
<evidence type="ECO:0000313" key="1">
    <source>
        <dbReference type="EMBL" id="HCV82528.1"/>
    </source>
</evidence>
<proteinExistence type="predicted"/>
<name>A0A3D5J4B0_9FLAO</name>
<dbReference type="RefSeq" id="WP_013071830.1">
    <property type="nucleotide sequence ID" value="NZ_CAJXAW010000108.1"/>
</dbReference>
<protein>
    <submittedName>
        <fullName evidence="1">DUF4442 domain-containing protein</fullName>
    </submittedName>
</protein>
<evidence type="ECO:0000313" key="2">
    <source>
        <dbReference type="Proteomes" id="UP000264330"/>
    </source>
</evidence>
<comment type="caution">
    <text evidence="1">The sequence shown here is derived from an EMBL/GenBank/DDBJ whole genome shotgun (WGS) entry which is preliminary data.</text>
</comment>
<dbReference type="OMA" id="WINQNPF"/>
<dbReference type="InterPro" id="IPR029069">
    <property type="entry name" value="HotDog_dom_sf"/>
</dbReference>